<keyword evidence="3" id="KW-0677">Repeat</keyword>
<evidence type="ECO:0000313" key="11">
    <source>
        <dbReference type="Proteomes" id="UP000054538"/>
    </source>
</evidence>
<dbReference type="Proteomes" id="UP000054538">
    <property type="component" value="Unassembled WGS sequence"/>
</dbReference>
<dbReference type="GO" id="GO:0033698">
    <property type="term" value="C:Rpd3L complex"/>
    <property type="evidence" value="ECO:0007669"/>
    <property type="project" value="UniProtKB-ARBA"/>
</dbReference>
<comment type="subcellular location">
    <subcellularLocation>
        <location evidence="1 7">Nucleus</location>
    </subcellularLocation>
</comment>
<dbReference type="Pfam" id="PF16879">
    <property type="entry name" value="Sin3a_C"/>
    <property type="match status" value="1"/>
</dbReference>
<reference evidence="11" key="2">
    <citation type="submission" date="2015-01" db="EMBL/GenBank/DDBJ databases">
        <title>Evolutionary Origins and Diversification of the Mycorrhizal Mutualists.</title>
        <authorList>
            <consortium name="DOE Joint Genome Institute"/>
            <consortium name="Mycorrhizal Genomics Consortium"/>
            <person name="Kohler A."/>
            <person name="Kuo A."/>
            <person name="Nagy L.G."/>
            <person name="Floudas D."/>
            <person name="Copeland A."/>
            <person name="Barry K.W."/>
            <person name="Cichocki N."/>
            <person name="Veneault-Fourrey C."/>
            <person name="LaButti K."/>
            <person name="Lindquist E.A."/>
            <person name="Lipzen A."/>
            <person name="Lundell T."/>
            <person name="Morin E."/>
            <person name="Murat C."/>
            <person name="Riley R."/>
            <person name="Ohm R."/>
            <person name="Sun H."/>
            <person name="Tunlid A."/>
            <person name="Henrissat B."/>
            <person name="Grigoriev I.V."/>
            <person name="Hibbett D.S."/>
            <person name="Martin F."/>
        </authorList>
    </citation>
    <scope>NUCLEOTIDE SEQUENCE [LARGE SCALE GENOMIC DNA]</scope>
    <source>
        <strain evidence="11">Ve08.2h10</strain>
    </source>
</reference>
<dbReference type="InParanoid" id="A0A0D0DLK5"/>
<evidence type="ECO:0000256" key="4">
    <source>
        <dbReference type="ARBA" id="ARBA00023015"/>
    </source>
</evidence>
<protein>
    <recommendedName>
        <fullName evidence="9">Histone deacetylase interacting domain-containing protein</fullName>
    </recommendedName>
</protein>
<keyword evidence="5" id="KW-0804">Transcription</keyword>
<keyword evidence="4" id="KW-0805">Transcription regulation</keyword>
<dbReference type="HOGENOM" id="CLU_001360_2_2_1"/>
<feature type="region of interest" description="Disordered" evidence="8">
    <location>
        <begin position="37"/>
        <end position="74"/>
    </location>
</feature>
<sequence length="1279" mass="142816">MDTQTPLPALLDSLPQQEPPFLLTGDTLQITDSGPVALTNPLVSQMPSRTPKPATPRPRTASEGDVCPGPQKLSEMTRPLNVKDALSYLDAVKVQFQDKPDVYNHFLDIMKDFKSEAIDTPGVIERVSMLFHGNPGLIQGFNTFLPPGYRIEVSVDPRDPNTIKVTTPSGTTTQTTNIFEPLPRATREGGARSGLVAPTGGGSGLPFQVSRSITPYQISHMQHSFDTLPAGLQASSAAAATLLGGLGGRNAAENKPAGEFNHAIQYLNKIKARYADDPDTYKQFLEILQTYQKEQRQIQDSQVYAQVQVLFKDAPDLLAEFKDFLPDASMAFSAQSGVAGIPPQTTAGPGIPVPWKDGSTDKDKNGKKAALQPTKRRRKGPEKDTTPVPPSRSTVSRAKKAKHGHKLGEPESPHYAPYGLPPASPPHLGHLAPLPPNHVIPPQPLPHMGIIPGIQSVINPSHLPIQSPPDELLFFERAKRTLESRDMYEEFLKLLNLYSKDIIDAKTLVDLSQVFLGDGDLMAQFKDVLRLDDRQTNAELGPPGSIRTGPPEPLPALPADEGEGPSYRKLPESEVHLACSGRDELCRSVLNDTWVSHPTWASEEAGFIAHKKNSFEEALHKSEEERHEYHVQLEALARTIALFEPLNARIEEMSNEERAGFRLKTDFGGPSKSIYHRTLKRVYGRDPGAEVIQALQECPSVAVPVVIARLKAKDEEWRRIQREWNKTWREVDAKNFYKSLDHQGNQFKQNDKKQITAKHFAQNIEAIKEVQEQTRARQQGRPPFATGSLGHQLEFELRKTSVLQDSLRLVYSFLDHSQAQYGPQERRAIEGWLREFVPLLCMFPAAEFDAACGPSGGLQDEDSDHDISNGPRSGNRSVGGGQSLQIAAGDLRRQLLKTAQEKSLGSDGRDGPFLAPSNPTSPRSPHSAADGNRGCTWEARVALPENSSDDIWIHSNQSPTSSGVDVSGRKPFFANTTIYTLLCLLQLIYSRLITCKEDSAKHVSENLSPMHCNPIAVELGLDDPNGPGAVLRQATEALGRPNSTPDLVYMYFLDACEKLFDNELEAGLFEEHMRWFFGNQAYLLFTLDKLIAAFIKQVQSVLSDNKSQELWSLLQDARRVETLSHQDMIRYRREAEQHVGSDEHLYRMEWEPHSKMMYIQLLDKIDPSVEVDRSAIGRWRGYVASYVLRQPTEWLPEQKEEGKAALFLRRFVSTDESPQGFAACSGMTIRISLRTYKLFYEAGTEDVLVRTRSTEEEKVLQERVKRRNEERRRCRWLQG</sequence>
<reference evidence="10 11" key="1">
    <citation type="submission" date="2014-04" db="EMBL/GenBank/DDBJ databases">
        <authorList>
            <consortium name="DOE Joint Genome Institute"/>
            <person name="Kuo A."/>
            <person name="Kohler A."/>
            <person name="Jargeat P."/>
            <person name="Nagy L.G."/>
            <person name="Floudas D."/>
            <person name="Copeland A."/>
            <person name="Barry K.W."/>
            <person name="Cichocki N."/>
            <person name="Veneault-Fourrey C."/>
            <person name="LaButti K."/>
            <person name="Lindquist E.A."/>
            <person name="Lipzen A."/>
            <person name="Lundell T."/>
            <person name="Morin E."/>
            <person name="Murat C."/>
            <person name="Sun H."/>
            <person name="Tunlid A."/>
            <person name="Henrissat B."/>
            <person name="Grigoriev I.V."/>
            <person name="Hibbett D.S."/>
            <person name="Martin F."/>
            <person name="Nordberg H.P."/>
            <person name="Cantor M.N."/>
            <person name="Hua S.X."/>
        </authorList>
    </citation>
    <scope>NUCLEOTIDE SEQUENCE [LARGE SCALE GENOMIC DNA]</scope>
    <source>
        <strain evidence="10 11">Ve08.2h10</strain>
    </source>
</reference>
<feature type="region of interest" description="Disordered" evidence="8">
    <location>
        <begin position="854"/>
        <end position="882"/>
    </location>
</feature>
<organism evidence="10 11">
    <name type="scientific">Paxillus rubicundulus Ve08.2h10</name>
    <dbReference type="NCBI Taxonomy" id="930991"/>
    <lineage>
        <taxon>Eukaryota</taxon>
        <taxon>Fungi</taxon>
        <taxon>Dikarya</taxon>
        <taxon>Basidiomycota</taxon>
        <taxon>Agaricomycotina</taxon>
        <taxon>Agaricomycetes</taxon>
        <taxon>Agaricomycetidae</taxon>
        <taxon>Boletales</taxon>
        <taxon>Paxilineae</taxon>
        <taxon>Paxillaceae</taxon>
        <taxon>Paxillus</taxon>
    </lineage>
</organism>
<dbReference type="Gene3D" id="1.20.1160.11">
    <property type="entry name" value="Paired amphipathic helix"/>
    <property type="match status" value="3"/>
</dbReference>
<dbReference type="InterPro" id="IPR013194">
    <property type="entry name" value="HDAC_interact_dom"/>
</dbReference>
<dbReference type="PANTHER" id="PTHR12346:SF0">
    <property type="entry name" value="SIN3A, ISOFORM G"/>
    <property type="match status" value="1"/>
</dbReference>
<dbReference type="Pfam" id="PF08295">
    <property type="entry name" value="Sin3_corepress"/>
    <property type="match status" value="1"/>
</dbReference>
<feature type="region of interest" description="Disordered" evidence="8">
    <location>
        <begin position="901"/>
        <end position="932"/>
    </location>
</feature>
<dbReference type="GO" id="GO:0010628">
    <property type="term" value="P:positive regulation of gene expression"/>
    <property type="evidence" value="ECO:0007669"/>
    <property type="project" value="UniProtKB-ARBA"/>
</dbReference>
<dbReference type="FunFam" id="1.20.1160.11:FF:000003">
    <property type="entry name" value="Paired amphipathic helix SIN3-like protein"/>
    <property type="match status" value="1"/>
</dbReference>
<keyword evidence="11" id="KW-1185">Reference proteome</keyword>
<evidence type="ECO:0000256" key="5">
    <source>
        <dbReference type="ARBA" id="ARBA00023163"/>
    </source>
</evidence>
<feature type="region of interest" description="Disordered" evidence="8">
    <location>
        <begin position="536"/>
        <end position="567"/>
    </location>
</feature>
<dbReference type="EMBL" id="KN824858">
    <property type="protein sequence ID" value="KIK99487.1"/>
    <property type="molecule type" value="Genomic_DNA"/>
</dbReference>
<dbReference type="FunCoup" id="A0A0D0DLK5">
    <property type="interactions" value="668"/>
</dbReference>
<dbReference type="SUPFAM" id="SSF47762">
    <property type="entry name" value="PAH2 domain"/>
    <property type="match status" value="3"/>
</dbReference>
<proteinExistence type="predicted"/>
<dbReference type="InterPro" id="IPR003822">
    <property type="entry name" value="PAH"/>
</dbReference>
<dbReference type="FunFam" id="1.20.1160.11:FF:000001">
    <property type="entry name" value="Paired amphipathic helix protein Sin3"/>
    <property type="match status" value="1"/>
</dbReference>
<dbReference type="GO" id="GO:0000122">
    <property type="term" value="P:negative regulation of transcription by RNA polymerase II"/>
    <property type="evidence" value="ECO:0007669"/>
    <property type="project" value="TreeGrafter"/>
</dbReference>
<evidence type="ECO:0000256" key="7">
    <source>
        <dbReference type="PROSITE-ProRule" id="PRU00810"/>
    </source>
</evidence>
<evidence type="ECO:0000256" key="6">
    <source>
        <dbReference type="ARBA" id="ARBA00023242"/>
    </source>
</evidence>
<dbReference type="InterPro" id="IPR031693">
    <property type="entry name" value="Sin3_C"/>
</dbReference>
<evidence type="ECO:0000313" key="10">
    <source>
        <dbReference type="EMBL" id="KIK99487.1"/>
    </source>
</evidence>
<dbReference type="Pfam" id="PF02671">
    <property type="entry name" value="PAH"/>
    <property type="match status" value="3"/>
</dbReference>
<keyword evidence="2" id="KW-0678">Repressor</keyword>
<name>A0A0D0DLK5_9AGAM</name>
<dbReference type="PROSITE" id="PS51477">
    <property type="entry name" value="PAH"/>
    <property type="match status" value="2"/>
</dbReference>
<evidence type="ECO:0000256" key="2">
    <source>
        <dbReference type="ARBA" id="ARBA00022491"/>
    </source>
</evidence>
<dbReference type="FunFam" id="1.20.1160.11:FF:000002">
    <property type="entry name" value="Paired amphipathic helix protein SIN3"/>
    <property type="match status" value="1"/>
</dbReference>
<dbReference type="AlphaFoldDB" id="A0A0D0DLK5"/>
<evidence type="ECO:0000256" key="8">
    <source>
        <dbReference type="SAM" id="MobiDB-lite"/>
    </source>
</evidence>
<evidence type="ECO:0000259" key="9">
    <source>
        <dbReference type="SMART" id="SM00761"/>
    </source>
</evidence>
<dbReference type="STRING" id="930991.A0A0D0DLK5"/>
<feature type="region of interest" description="Disordered" evidence="8">
    <location>
        <begin position="340"/>
        <end position="435"/>
    </location>
</feature>
<dbReference type="OrthoDB" id="10265969at2759"/>
<gene>
    <name evidence="10" type="ORF">PAXRUDRAFT_822727</name>
</gene>
<dbReference type="SMART" id="SM00761">
    <property type="entry name" value="HDAC_interact"/>
    <property type="match status" value="1"/>
</dbReference>
<dbReference type="PANTHER" id="PTHR12346">
    <property type="entry name" value="SIN3B-RELATED"/>
    <property type="match status" value="1"/>
</dbReference>
<dbReference type="GO" id="GO:0003714">
    <property type="term" value="F:transcription corepressor activity"/>
    <property type="evidence" value="ECO:0007669"/>
    <property type="project" value="InterPro"/>
</dbReference>
<feature type="compositionally biased region" description="Low complexity" evidence="8">
    <location>
        <begin position="47"/>
        <end position="61"/>
    </location>
</feature>
<dbReference type="InterPro" id="IPR039774">
    <property type="entry name" value="Sin3-like"/>
</dbReference>
<evidence type="ECO:0000256" key="1">
    <source>
        <dbReference type="ARBA" id="ARBA00004123"/>
    </source>
</evidence>
<accession>A0A0D0DLK5</accession>
<evidence type="ECO:0000256" key="3">
    <source>
        <dbReference type="ARBA" id="ARBA00022737"/>
    </source>
</evidence>
<feature type="region of interest" description="Disordered" evidence="8">
    <location>
        <begin position="1"/>
        <end position="20"/>
    </location>
</feature>
<feature type="domain" description="Histone deacetylase interacting" evidence="9">
    <location>
        <begin position="559"/>
        <end position="660"/>
    </location>
</feature>
<keyword evidence="6 7" id="KW-0539">Nucleus</keyword>
<dbReference type="InterPro" id="IPR036600">
    <property type="entry name" value="PAH_sf"/>
</dbReference>